<evidence type="ECO:0000313" key="11">
    <source>
        <dbReference type="EMBL" id="QKX56300.1"/>
    </source>
</evidence>
<accession>A0A7H8QQR1</accession>
<dbReference type="AlphaFoldDB" id="A0A7H8QQR1"/>
<evidence type="ECO:0000256" key="4">
    <source>
        <dbReference type="ARBA" id="ARBA00022448"/>
    </source>
</evidence>
<dbReference type="GeneID" id="55990906"/>
<evidence type="ECO:0000256" key="6">
    <source>
        <dbReference type="ARBA" id="ARBA00022927"/>
    </source>
</evidence>
<reference evidence="12" key="1">
    <citation type="submission" date="2020-06" db="EMBL/GenBank/DDBJ databases">
        <title>A chromosome-scale genome assembly of Talaromyces rugulosus W13939.</title>
        <authorList>
            <person name="Wang B."/>
            <person name="Guo L."/>
            <person name="Ye K."/>
            <person name="Wang L."/>
        </authorList>
    </citation>
    <scope>NUCLEOTIDE SEQUENCE [LARGE SCALE GENOMIC DNA]</scope>
    <source>
        <strain evidence="12">W13939</strain>
    </source>
</reference>
<feature type="region of interest" description="Disordered" evidence="10">
    <location>
        <begin position="1"/>
        <end position="83"/>
    </location>
</feature>
<dbReference type="Proteomes" id="UP000509510">
    <property type="component" value="Chromosome II"/>
</dbReference>
<sequence>MNSLVATPPFPPHFHEHYRFSPTRPMSTPPQQNSNKKRKADDDGNDNDVRMSASPTNSPAFTPRPLPNRQYKRSRPNIAGRPLPLPRLLETLDTDALRSVLQAVCQRHPELGEEVVQTAPRPSVTSTLQVLQNYLSNLQSAIPLGSGDTLSDYAFNRVRVPLNNLLDAMSEFTPHFLPPNETQTSTTLAYLDGATEIIHRLPRYDTPRHNFKCDSAYEDIGRAWVLVIREAAKRGGGIQLQYGGWDQKLAKHNEISNGKLQEAINELSTSLGWMGSGLSSGQSTSSGDQTSIRDQLLSGTYGMGVPLKVGQW</sequence>
<dbReference type="GO" id="GO:0005737">
    <property type="term" value="C:cytoplasm"/>
    <property type="evidence" value="ECO:0007669"/>
    <property type="project" value="UniProtKB-SubCell"/>
</dbReference>
<dbReference type="PANTHER" id="PTHR28032:SF1">
    <property type="entry name" value="FI02826P"/>
    <property type="match status" value="1"/>
</dbReference>
<dbReference type="InterPro" id="IPR013868">
    <property type="entry name" value="Cut8/Sts1_fam"/>
</dbReference>
<gene>
    <name evidence="11" type="ORF">TRUGW13939_03401</name>
</gene>
<dbReference type="GO" id="GO:0071630">
    <property type="term" value="P:nuclear protein quality control by the ubiquitin-proteasome system"/>
    <property type="evidence" value="ECO:0007669"/>
    <property type="project" value="UniProtKB-UniRule"/>
</dbReference>
<dbReference type="GO" id="GO:0031144">
    <property type="term" value="P:proteasome localization"/>
    <property type="evidence" value="ECO:0007669"/>
    <property type="project" value="UniProtKB-UniRule"/>
</dbReference>
<dbReference type="OrthoDB" id="10061064at2759"/>
<dbReference type="GO" id="GO:0031965">
    <property type="term" value="C:nuclear membrane"/>
    <property type="evidence" value="ECO:0007669"/>
    <property type="project" value="TreeGrafter"/>
</dbReference>
<comment type="subcellular location">
    <subcellularLocation>
        <location evidence="9">Cytoplasm</location>
    </subcellularLocation>
    <subcellularLocation>
        <location evidence="9">Nucleus</location>
    </subcellularLocation>
</comment>
<comment type="function">
    <text evidence="8 9">Involved in ubiquitin-mediated protein degradation. Regulatory factor in the ubiquitin/proteasome pathway that controls the turnover of proteasome substrates. Targets proteasomes to the nucleus and facilitates the degradation of nuclear proteins.</text>
</comment>
<evidence type="ECO:0000256" key="2">
    <source>
        <dbReference type="ARBA" id="ARBA00011464"/>
    </source>
</evidence>
<evidence type="ECO:0000256" key="5">
    <source>
        <dbReference type="ARBA" id="ARBA00022490"/>
    </source>
</evidence>
<keyword evidence="6 9" id="KW-0653">Protein transport</keyword>
<evidence type="ECO:0000256" key="8">
    <source>
        <dbReference type="ARBA" id="ARBA00025651"/>
    </source>
</evidence>
<evidence type="ECO:0000313" key="12">
    <source>
        <dbReference type="Proteomes" id="UP000509510"/>
    </source>
</evidence>
<dbReference type="GO" id="GO:0015031">
    <property type="term" value="P:protein transport"/>
    <property type="evidence" value="ECO:0007669"/>
    <property type="project" value="UniProtKB-UniRule"/>
</dbReference>
<dbReference type="KEGG" id="trg:TRUGW13939_03401"/>
<keyword evidence="5 9" id="KW-0963">Cytoplasm</keyword>
<dbReference type="PANTHER" id="PTHR28032">
    <property type="entry name" value="FI02826P"/>
    <property type="match status" value="1"/>
</dbReference>
<comment type="subunit">
    <text evidence="2 9">Binds the proteasome.</text>
</comment>
<protein>
    <recommendedName>
        <fullName evidence="3 9">Tethering factor for nuclear proteasome STS1</fullName>
    </recommendedName>
</protein>
<evidence type="ECO:0000256" key="1">
    <source>
        <dbReference type="ARBA" id="ARBA00006199"/>
    </source>
</evidence>
<keyword evidence="4 9" id="KW-0813">Transport</keyword>
<dbReference type="EMBL" id="CP055899">
    <property type="protein sequence ID" value="QKX56300.1"/>
    <property type="molecule type" value="Genomic_DNA"/>
</dbReference>
<comment type="similarity">
    <text evidence="1 9">Belongs to the cut8/STS1 family.</text>
</comment>
<keyword evidence="12" id="KW-1185">Reference proteome</keyword>
<dbReference type="GO" id="GO:0070628">
    <property type="term" value="F:proteasome binding"/>
    <property type="evidence" value="ECO:0007669"/>
    <property type="project" value="TreeGrafter"/>
</dbReference>
<dbReference type="Gene3D" id="1.20.58.1590">
    <property type="entry name" value="Tethering factor for nuclear proteasome Cut8/Sts1"/>
    <property type="match status" value="1"/>
</dbReference>
<dbReference type="FunFam" id="1.20.58.1590:FF:000001">
    <property type="entry name" value="Tethering factor for nuclear proteasome STS1"/>
    <property type="match status" value="1"/>
</dbReference>
<dbReference type="Pfam" id="PF08559">
    <property type="entry name" value="Cut8"/>
    <property type="match status" value="1"/>
</dbReference>
<dbReference type="RefSeq" id="XP_035342478.1">
    <property type="nucleotide sequence ID" value="XM_035486585.1"/>
</dbReference>
<evidence type="ECO:0000256" key="10">
    <source>
        <dbReference type="SAM" id="MobiDB-lite"/>
    </source>
</evidence>
<evidence type="ECO:0000256" key="9">
    <source>
        <dbReference type="RuleBase" id="RU368013"/>
    </source>
</evidence>
<organism evidence="11 12">
    <name type="scientific">Talaromyces rugulosus</name>
    <name type="common">Penicillium rugulosum</name>
    <dbReference type="NCBI Taxonomy" id="121627"/>
    <lineage>
        <taxon>Eukaryota</taxon>
        <taxon>Fungi</taxon>
        <taxon>Dikarya</taxon>
        <taxon>Ascomycota</taxon>
        <taxon>Pezizomycotina</taxon>
        <taxon>Eurotiomycetes</taxon>
        <taxon>Eurotiomycetidae</taxon>
        <taxon>Eurotiales</taxon>
        <taxon>Trichocomaceae</taxon>
        <taxon>Talaromyces</taxon>
        <taxon>Talaromyces sect. Islandici</taxon>
    </lineage>
</organism>
<proteinExistence type="inferred from homology"/>
<evidence type="ECO:0000256" key="7">
    <source>
        <dbReference type="ARBA" id="ARBA00023242"/>
    </source>
</evidence>
<keyword evidence="7 9" id="KW-0539">Nucleus</keyword>
<evidence type="ECO:0000256" key="3">
    <source>
        <dbReference type="ARBA" id="ARBA00016204"/>
    </source>
</evidence>
<feature type="compositionally biased region" description="Polar residues" evidence="10">
    <location>
        <begin position="24"/>
        <end position="34"/>
    </location>
</feature>
<name>A0A7H8QQR1_TALRU</name>
<dbReference type="InterPro" id="IPR038422">
    <property type="entry name" value="Cut8/Sts1_sf"/>
</dbReference>